<organism evidence="3 5">
    <name type="scientific">Cafeteria roenbergensis</name>
    <name type="common">Marine flagellate</name>
    <dbReference type="NCBI Taxonomy" id="33653"/>
    <lineage>
        <taxon>Eukaryota</taxon>
        <taxon>Sar</taxon>
        <taxon>Stramenopiles</taxon>
        <taxon>Bigyra</taxon>
        <taxon>Opalozoa</taxon>
        <taxon>Bicosoecida</taxon>
        <taxon>Cafeteriaceae</taxon>
        <taxon>Cafeteria</taxon>
    </lineage>
</organism>
<evidence type="ECO:0008006" key="6">
    <source>
        <dbReference type="Google" id="ProtNLM"/>
    </source>
</evidence>
<sequence>MDFGAEDYATLRTLVLFDSGNVADERASPGKLLFEKVAFKDTATWYPLTADGLASCMDECRSIVEWALAGDGLGGLATAKASQKPSKKPAAVVVVASGDAAASVVMTRLVREGFQPRVAVLPLPCGQGNRMAMTAGFGTSLPQVVLTGTNADAQRWWDSTVGAAVDRLTGNTAHAAVASGACVPVDTWAVRVRAVTPKSPGSHAAGPPASGGSSSASRSSPTRPPRRAARIWRVMGSSEREAPADVVTCSAICGLSMGVWAQAEYERRSGTAAAAGEEGHPAPSTEAVNCGLATQSGRLRCDWGPSNAFDRVKHLAGTVVGEAAPPVSRLLRRLVVDGKLLAEGACLPACQALILPNVPAWSQGTDLWRIASPSAIAWASMPESEAEVAERNHNPFGASAPAAATLAAGASGSVAAQAPATAGASERHSAWSRPASRPVAARAPAPAAGSTNDDDDGPNPFAADGEDEFYGSKSGSATASSTARVSTSGLYPPGYGPGGKLPPAPAPAPAPATASSPAAAVPESAADDDPATPSQAPAPSGRRTTHGPLPSDSRASEAAGSVLAPMAGVLDSAAAAVGAGPGAASALVGLGHSAAAASADVVVAAEAELRASADASVESGVGLPAAGDGQIDILGVASLLQLGLACSTGTGLAGGLHRIGRARSLRFELLPARGKGAGAVDPAEPSFAPGRCVYIQCDAECVKAALPAIVEVQRGQSVNVVLATPQARLGQAREEEWW</sequence>
<dbReference type="EMBL" id="VLTM01000004">
    <property type="protein sequence ID" value="KAA0167714.1"/>
    <property type="molecule type" value="Genomic_DNA"/>
</dbReference>
<proteinExistence type="predicted"/>
<dbReference type="Proteomes" id="UP000325113">
    <property type="component" value="Unassembled WGS sequence"/>
</dbReference>
<feature type="compositionally biased region" description="Low complexity" evidence="1">
    <location>
        <begin position="471"/>
        <end position="493"/>
    </location>
</feature>
<protein>
    <recommendedName>
        <fullName evidence="6">DAGKc domain-containing protein</fullName>
    </recommendedName>
</protein>
<comment type="caution">
    <text evidence="3">The sequence shown here is derived from an EMBL/GenBank/DDBJ whole genome shotgun (WGS) entry which is preliminary data.</text>
</comment>
<evidence type="ECO:0000313" key="5">
    <source>
        <dbReference type="Proteomes" id="UP000325113"/>
    </source>
</evidence>
<evidence type="ECO:0000313" key="3">
    <source>
        <dbReference type="EMBL" id="KAA0167714.1"/>
    </source>
</evidence>
<dbReference type="InterPro" id="IPR016064">
    <property type="entry name" value="NAD/diacylglycerol_kinase_sf"/>
</dbReference>
<dbReference type="SUPFAM" id="SSF111331">
    <property type="entry name" value="NAD kinase/diacylglycerol kinase-like"/>
    <property type="match status" value="1"/>
</dbReference>
<feature type="region of interest" description="Disordered" evidence="1">
    <location>
        <begin position="418"/>
        <end position="558"/>
    </location>
</feature>
<dbReference type="Gene3D" id="3.40.50.10330">
    <property type="entry name" value="Probable inorganic polyphosphate/atp-NAD kinase, domain 1"/>
    <property type="match status" value="1"/>
</dbReference>
<feature type="region of interest" description="Disordered" evidence="1">
    <location>
        <begin position="197"/>
        <end position="228"/>
    </location>
</feature>
<feature type="compositionally biased region" description="Low complexity" evidence="1">
    <location>
        <begin position="199"/>
        <end position="221"/>
    </location>
</feature>
<name>A0A5A8DSP4_CAFRO</name>
<evidence type="ECO:0000313" key="4">
    <source>
        <dbReference type="Proteomes" id="UP000324907"/>
    </source>
</evidence>
<feature type="compositionally biased region" description="Low complexity" evidence="1">
    <location>
        <begin position="431"/>
        <end position="448"/>
    </location>
</feature>
<accession>A0A5A8DSP4</accession>
<gene>
    <name evidence="2" type="ORF">FNF28_04930</name>
    <name evidence="3" type="ORF">FNF31_00649</name>
</gene>
<feature type="compositionally biased region" description="Low complexity" evidence="1">
    <location>
        <begin position="511"/>
        <end position="524"/>
    </location>
</feature>
<feature type="compositionally biased region" description="Pro residues" evidence="1">
    <location>
        <begin position="500"/>
        <end position="510"/>
    </location>
</feature>
<dbReference type="Proteomes" id="UP000324907">
    <property type="component" value="Unassembled WGS sequence"/>
</dbReference>
<dbReference type="InterPro" id="IPR017438">
    <property type="entry name" value="ATP-NAD_kinase_N"/>
</dbReference>
<evidence type="ECO:0000256" key="1">
    <source>
        <dbReference type="SAM" id="MobiDB-lite"/>
    </source>
</evidence>
<dbReference type="EMBL" id="VLTL01000089">
    <property type="protein sequence ID" value="KAA0161865.1"/>
    <property type="molecule type" value="Genomic_DNA"/>
</dbReference>
<evidence type="ECO:0000313" key="2">
    <source>
        <dbReference type="EMBL" id="KAA0161865.1"/>
    </source>
</evidence>
<dbReference type="AlphaFoldDB" id="A0A5A8DSP4"/>
<reference evidence="4 5" key="1">
    <citation type="submission" date="2019-07" db="EMBL/GenBank/DDBJ databases">
        <title>Genomes of Cafeteria roenbergensis.</title>
        <authorList>
            <person name="Fischer M.G."/>
            <person name="Hackl T."/>
            <person name="Roman M."/>
        </authorList>
    </citation>
    <scope>NUCLEOTIDE SEQUENCE [LARGE SCALE GENOMIC DNA]</scope>
    <source>
        <strain evidence="3 5">Cflag</strain>
        <strain evidence="2 4">RCC970-E3</strain>
    </source>
</reference>